<accession>A0A483BTD5</accession>
<evidence type="ECO:0000313" key="5">
    <source>
        <dbReference type="Proteomes" id="UP000181728"/>
    </source>
</evidence>
<gene>
    <name evidence="3" type="ORF">ATX59_05640</name>
    <name evidence="4" type="ORF">OENI_1161</name>
</gene>
<dbReference type="Pfam" id="PF06054">
    <property type="entry name" value="CoiA_nuc"/>
    <property type="match status" value="1"/>
</dbReference>
<dbReference type="InterPro" id="IPR010330">
    <property type="entry name" value="CoiA_nuc"/>
</dbReference>
<dbReference type="Proteomes" id="UP000181728">
    <property type="component" value="Unassembled WGS sequence"/>
</dbReference>
<dbReference type="EMBL" id="MLOK01000040">
    <property type="protein sequence ID" value="OIM21112.1"/>
    <property type="molecule type" value="Genomic_DNA"/>
</dbReference>
<protein>
    <submittedName>
        <fullName evidence="3 4">Competence protein</fullName>
    </submittedName>
</protein>
<evidence type="ECO:0000259" key="1">
    <source>
        <dbReference type="Pfam" id="PF06054"/>
    </source>
</evidence>
<dbReference type="Pfam" id="PF25164">
    <property type="entry name" value="CoiA_N"/>
    <property type="match status" value="1"/>
</dbReference>
<dbReference type="Proteomes" id="UP000294726">
    <property type="component" value="Chromosome"/>
</dbReference>
<dbReference type="RefSeq" id="WP_032818951.1">
    <property type="nucleotide sequence ID" value="NZ_LR031358.1"/>
</dbReference>
<dbReference type="InterPro" id="IPR057253">
    <property type="entry name" value="CoiA-like_N"/>
</dbReference>
<evidence type="ECO:0000313" key="3">
    <source>
        <dbReference type="EMBL" id="OIM21112.1"/>
    </source>
</evidence>
<evidence type="ECO:0000313" key="6">
    <source>
        <dbReference type="Proteomes" id="UP000294726"/>
    </source>
</evidence>
<evidence type="ECO:0000313" key="4">
    <source>
        <dbReference type="EMBL" id="VDB98396.1"/>
    </source>
</evidence>
<dbReference type="AlphaFoldDB" id="A0A483BTD5"/>
<feature type="domain" description="Competence protein CoiA nuclease-like" evidence="1">
    <location>
        <begin position="59"/>
        <end position="181"/>
    </location>
</feature>
<organism evidence="3 5">
    <name type="scientific">Oenococcus oeni</name>
    <name type="common">Leuconostoc oenos</name>
    <dbReference type="NCBI Taxonomy" id="1247"/>
    <lineage>
        <taxon>Bacteria</taxon>
        <taxon>Bacillati</taxon>
        <taxon>Bacillota</taxon>
        <taxon>Bacilli</taxon>
        <taxon>Lactobacillales</taxon>
        <taxon>Lactobacillaceae</taxon>
        <taxon>Oenococcus</taxon>
    </lineage>
</organism>
<reference evidence="4 6" key="2">
    <citation type="submission" date="2018-08" db="EMBL/GenBank/DDBJ databases">
        <authorList>
            <person name="Lorentzen P. G. S. M."/>
        </authorList>
    </citation>
    <scope>NUCLEOTIDE SEQUENCE [LARGE SCALE GENOMIC DNA]</scope>
    <source>
        <strain evidence="4 6">CRBO_1381</strain>
    </source>
</reference>
<dbReference type="EMBL" id="LR031358">
    <property type="protein sequence ID" value="VDB98396.1"/>
    <property type="molecule type" value="Genomic_DNA"/>
</dbReference>
<feature type="domain" description="Competence protein CoiA-like N-terminal" evidence="2">
    <location>
        <begin position="16"/>
        <end position="54"/>
    </location>
</feature>
<name>A0A483BTD5_OENOE</name>
<evidence type="ECO:0000259" key="2">
    <source>
        <dbReference type="Pfam" id="PF25164"/>
    </source>
</evidence>
<reference evidence="3 5" key="1">
    <citation type="journal article" date="2016" name="BMC Genomics">
        <title>Consensus pan-genome assembly of the specialised wine bacterium Oenococcus oeni.</title>
        <authorList>
            <person name="Sternes P.R."/>
            <person name="Borneman A.R."/>
        </authorList>
    </citation>
    <scope>NUCLEOTIDE SEQUENCE [LARGE SCALE GENOMIC DNA]</scope>
    <source>
        <strain evidence="3 5">AWRIB661</strain>
    </source>
</reference>
<proteinExistence type="predicted"/>
<sequence>MLVAKDCHNVLVEAGRARRGEFFYCPFCKKRLLLCHGEIRIPYFAHSARDNCNSFSENESEIHLLAKQKIKEATERLGYRAELEKVLPLISQRADLIISDSAGKELAIEFQQSPISIPRLRERNQGYKSIGLSVIWFLGPNYSFTNPSQRTVFKFADQETKVYYYDQNKHEIIILTALFKRDYYKFEPVVHRVPFNSFIKNFFLKQSLTEQSEEILINKKILFKQANALQKDLLLKRVPTEICRLVYKHRHINVACGPWIIHQGTQAGLKTTNWHWRLMIILELEEFGQDNLCPVSYLSKKFTSDKYFYERSIESQFAKHAFLKLLQELVEKGIIDLKLSYVLVKKLPIWFENYQQKLFFLR</sequence>